<keyword evidence="3" id="KW-1185">Reference proteome</keyword>
<accession>A0A8J2NL14</accession>
<feature type="compositionally biased region" description="Polar residues" evidence="1">
    <location>
        <begin position="50"/>
        <end position="64"/>
    </location>
</feature>
<sequence>MHQYRCSVTNVAIETTEDVVIDDEETVNGNRTTKEVSKRSCCLTILKTKSQKPTTRSIPRSSMPSPGDQCRQGFPQLWQPNFWVSKQ</sequence>
<proteinExistence type="predicted"/>
<protein>
    <submittedName>
        <fullName evidence="2">Uncharacterized protein</fullName>
    </submittedName>
</protein>
<dbReference type="EMBL" id="CAJVCH010042515">
    <property type="protein sequence ID" value="CAG7716971.1"/>
    <property type="molecule type" value="Genomic_DNA"/>
</dbReference>
<evidence type="ECO:0000313" key="2">
    <source>
        <dbReference type="EMBL" id="CAG7716971.1"/>
    </source>
</evidence>
<gene>
    <name evidence="2" type="ORF">AFUS01_LOCUS6450</name>
</gene>
<feature type="region of interest" description="Disordered" evidence="1">
    <location>
        <begin position="50"/>
        <end position="74"/>
    </location>
</feature>
<comment type="caution">
    <text evidence="2">The sequence shown here is derived from an EMBL/GenBank/DDBJ whole genome shotgun (WGS) entry which is preliminary data.</text>
</comment>
<evidence type="ECO:0000256" key="1">
    <source>
        <dbReference type="SAM" id="MobiDB-lite"/>
    </source>
</evidence>
<dbReference type="Proteomes" id="UP000708208">
    <property type="component" value="Unassembled WGS sequence"/>
</dbReference>
<name>A0A8J2NL14_9HEXA</name>
<dbReference type="AlphaFoldDB" id="A0A8J2NL14"/>
<reference evidence="2" key="1">
    <citation type="submission" date="2021-06" db="EMBL/GenBank/DDBJ databases">
        <authorList>
            <person name="Hodson N. C."/>
            <person name="Mongue J. A."/>
            <person name="Jaron S. K."/>
        </authorList>
    </citation>
    <scope>NUCLEOTIDE SEQUENCE</scope>
</reference>
<evidence type="ECO:0000313" key="3">
    <source>
        <dbReference type="Proteomes" id="UP000708208"/>
    </source>
</evidence>
<organism evidence="2 3">
    <name type="scientific">Allacma fusca</name>
    <dbReference type="NCBI Taxonomy" id="39272"/>
    <lineage>
        <taxon>Eukaryota</taxon>
        <taxon>Metazoa</taxon>
        <taxon>Ecdysozoa</taxon>
        <taxon>Arthropoda</taxon>
        <taxon>Hexapoda</taxon>
        <taxon>Collembola</taxon>
        <taxon>Symphypleona</taxon>
        <taxon>Sminthuridae</taxon>
        <taxon>Allacma</taxon>
    </lineage>
</organism>